<dbReference type="AlphaFoldDB" id="A0A067PGB7"/>
<dbReference type="EMBL" id="KL197782">
    <property type="protein sequence ID" value="KDQ49511.1"/>
    <property type="molecule type" value="Genomic_DNA"/>
</dbReference>
<gene>
    <name evidence="1" type="ORF">JAAARDRAFT_42834</name>
</gene>
<evidence type="ECO:0000313" key="1">
    <source>
        <dbReference type="EMBL" id="KDQ49511.1"/>
    </source>
</evidence>
<dbReference type="Proteomes" id="UP000027265">
    <property type="component" value="Unassembled WGS sequence"/>
</dbReference>
<reference evidence="2" key="1">
    <citation type="journal article" date="2014" name="Proc. Natl. Acad. Sci. U.S.A.">
        <title>Extensive sampling of basidiomycete genomes demonstrates inadequacy of the white-rot/brown-rot paradigm for wood decay fungi.</title>
        <authorList>
            <person name="Riley R."/>
            <person name="Salamov A.A."/>
            <person name="Brown D.W."/>
            <person name="Nagy L.G."/>
            <person name="Floudas D."/>
            <person name="Held B.W."/>
            <person name="Levasseur A."/>
            <person name="Lombard V."/>
            <person name="Morin E."/>
            <person name="Otillar R."/>
            <person name="Lindquist E.A."/>
            <person name="Sun H."/>
            <person name="LaButti K.M."/>
            <person name="Schmutz J."/>
            <person name="Jabbour D."/>
            <person name="Luo H."/>
            <person name="Baker S.E."/>
            <person name="Pisabarro A.G."/>
            <person name="Walton J.D."/>
            <person name="Blanchette R.A."/>
            <person name="Henrissat B."/>
            <person name="Martin F."/>
            <person name="Cullen D."/>
            <person name="Hibbett D.S."/>
            <person name="Grigoriev I.V."/>
        </authorList>
    </citation>
    <scope>NUCLEOTIDE SEQUENCE [LARGE SCALE GENOMIC DNA]</scope>
    <source>
        <strain evidence="2">MUCL 33604</strain>
    </source>
</reference>
<evidence type="ECO:0000313" key="2">
    <source>
        <dbReference type="Proteomes" id="UP000027265"/>
    </source>
</evidence>
<keyword evidence="2" id="KW-1185">Reference proteome</keyword>
<name>A0A067PGB7_9AGAM</name>
<proteinExistence type="predicted"/>
<sequence length="74" mass="8386">MTLVLFMDTVLSLFTEFDMLKKPSESFGVEAKHLLDHKKVALTILLGFFAYDFRILSSQPQISQPSYSILTASK</sequence>
<accession>A0A067PGB7</accession>
<organism evidence="1 2">
    <name type="scientific">Jaapia argillacea MUCL 33604</name>
    <dbReference type="NCBI Taxonomy" id="933084"/>
    <lineage>
        <taxon>Eukaryota</taxon>
        <taxon>Fungi</taxon>
        <taxon>Dikarya</taxon>
        <taxon>Basidiomycota</taxon>
        <taxon>Agaricomycotina</taxon>
        <taxon>Agaricomycetes</taxon>
        <taxon>Agaricomycetidae</taxon>
        <taxon>Jaapiales</taxon>
        <taxon>Jaapiaceae</taxon>
        <taxon>Jaapia</taxon>
    </lineage>
</organism>
<dbReference type="InParanoid" id="A0A067PGB7"/>
<dbReference type="HOGENOM" id="CLU_2688170_0_0_1"/>
<protein>
    <submittedName>
        <fullName evidence="1">Uncharacterized protein</fullName>
    </submittedName>
</protein>